<feature type="region of interest" description="Disordered" evidence="1">
    <location>
        <begin position="212"/>
        <end position="232"/>
    </location>
</feature>
<keyword evidence="3" id="KW-1185">Reference proteome</keyword>
<sequence>MSLKRYPEEVRRFESWRERPGEDSRGRDAARLEVFRPCGHSFTQDRDGQGHRGAVLPARPDRDRGGGGGRWPDVPREGRDHDGGGWREAGAGARRRVDLRGVRHARLDEERRAATVRATTLCVTMEIPRVGFLAALDRHPGERQHFEKLATQKGNVGVQTWPIFEGMPRHLLYLVNLYAESGGSPSSGSGRRSVVRACEGTPRFWCCRARSPPRQRVGPASTRTGTASTSRC</sequence>
<dbReference type="Gene3D" id="2.60.120.10">
    <property type="entry name" value="Jelly Rolls"/>
    <property type="match status" value="1"/>
</dbReference>
<evidence type="ECO:0000256" key="1">
    <source>
        <dbReference type="SAM" id="MobiDB-lite"/>
    </source>
</evidence>
<reference evidence="2" key="1">
    <citation type="submission" date="2023-10" db="EMBL/GenBank/DDBJ databases">
        <authorList>
            <person name="Chen Y."/>
            <person name="Shah S."/>
            <person name="Dougan E. K."/>
            <person name="Thang M."/>
            <person name="Chan C."/>
        </authorList>
    </citation>
    <scope>NUCLEOTIDE SEQUENCE [LARGE SCALE GENOMIC DNA]</scope>
</reference>
<dbReference type="EMBL" id="CAUYUJ010002314">
    <property type="protein sequence ID" value="CAK0800222.1"/>
    <property type="molecule type" value="Genomic_DNA"/>
</dbReference>
<gene>
    <name evidence="2" type="ORF">PCOR1329_LOCUS8431</name>
</gene>
<dbReference type="InterPro" id="IPR014710">
    <property type="entry name" value="RmlC-like_jellyroll"/>
</dbReference>
<evidence type="ECO:0000313" key="3">
    <source>
        <dbReference type="Proteomes" id="UP001189429"/>
    </source>
</evidence>
<feature type="compositionally biased region" description="Low complexity" evidence="1">
    <location>
        <begin position="220"/>
        <end position="232"/>
    </location>
</feature>
<feature type="compositionally biased region" description="Basic and acidic residues" evidence="1">
    <location>
        <begin position="73"/>
        <end position="85"/>
    </location>
</feature>
<protein>
    <submittedName>
        <fullName evidence="2">Uncharacterized protein</fullName>
    </submittedName>
</protein>
<dbReference type="SUPFAM" id="SSF51206">
    <property type="entry name" value="cAMP-binding domain-like"/>
    <property type="match status" value="1"/>
</dbReference>
<accession>A0ABN9Q3F1</accession>
<comment type="caution">
    <text evidence="2">The sequence shown here is derived from an EMBL/GenBank/DDBJ whole genome shotgun (WGS) entry which is preliminary data.</text>
</comment>
<dbReference type="InterPro" id="IPR018490">
    <property type="entry name" value="cNMP-bd_dom_sf"/>
</dbReference>
<feature type="compositionally biased region" description="Basic and acidic residues" evidence="1">
    <location>
        <begin position="1"/>
        <end position="34"/>
    </location>
</feature>
<feature type="region of interest" description="Disordered" evidence="1">
    <location>
        <begin position="1"/>
        <end position="92"/>
    </location>
</feature>
<organism evidence="2 3">
    <name type="scientific">Prorocentrum cordatum</name>
    <dbReference type="NCBI Taxonomy" id="2364126"/>
    <lineage>
        <taxon>Eukaryota</taxon>
        <taxon>Sar</taxon>
        <taxon>Alveolata</taxon>
        <taxon>Dinophyceae</taxon>
        <taxon>Prorocentrales</taxon>
        <taxon>Prorocentraceae</taxon>
        <taxon>Prorocentrum</taxon>
    </lineage>
</organism>
<proteinExistence type="predicted"/>
<name>A0ABN9Q3F1_9DINO</name>
<evidence type="ECO:0000313" key="2">
    <source>
        <dbReference type="EMBL" id="CAK0800222.1"/>
    </source>
</evidence>
<dbReference type="Proteomes" id="UP001189429">
    <property type="component" value="Unassembled WGS sequence"/>
</dbReference>